<evidence type="ECO:0000313" key="1">
    <source>
        <dbReference type="EMBL" id="MFC0543445.1"/>
    </source>
</evidence>
<organism evidence="1 2">
    <name type="scientific">Kutzneria chonburiensis</name>
    <dbReference type="NCBI Taxonomy" id="1483604"/>
    <lineage>
        <taxon>Bacteria</taxon>
        <taxon>Bacillati</taxon>
        <taxon>Actinomycetota</taxon>
        <taxon>Actinomycetes</taxon>
        <taxon>Pseudonocardiales</taxon>
        <taxon>Pseudonocardiaceae</taxon>
        <taxon>Kutzneria</taxon>
    </lineage>
</organism>
<dbReference type="InterPro" id="IPR051806">
    <property type="entry name" value="HAD-like_SPP"/>
</dbReference>
<dbReference type="InterPro" id="IPR006439">
    <property type="entry name" value="HAD-SF_hydro_IA"/>
</dbReference>
<dbReference type="Gene3D" id="3.40.50.1000">
    <property type="entry name" value="HAD superfamily/HAD-like"/>
    <property type="match status" value="1"/>
</dbReference>
<dbReference type="SFLD" id="SFLDS00003">
    <property type="entry name" value="Haloacid_Dehalogenase"/>
    <property type="match status" value="1"/>
</dbReference>
<dbReference type="EMBL" id="JBHLUD010000005">
    <property type="protein sequence ID" value="MFC0543445.1"/>
    <property type="molecule type" value="Genomic_DNA"/>
</dbReference>
<dbReference type="NCBIfam" id="TIGR01509">
    <property type="entry name" value="HAD-SF-IA-v3"/>
    <property type="match status" value="1"/>
</dbReference>
<dbReference type="Proteomes" id="UP001589810">
    <property type="component" value="Unassembled WGS sequence"/>
</dbReference>
<dbReference type="Gene3D" id="1.10.150.240">
    <property type="entry name" value="Putative phosphatase, domain 2"/>
    <property type="match status" value="1"/>
</dbReference>
<dbReference type="InterPro" id="IPR023214">
    <property type="entry name" value="HAD_sf"/>
</dbReference>
<evidence type="ECO:0000313" key="2">
    <source>
        <dbReference type="Proteomes" id="UP001589810"/>
    </source>
</evidence>
<comment type="caution">
    <text evidence="1">The sequence shown here is derived from an EMBL/GenBank/DDBJ whole genome shotgun (WGS) entry which is preliminary data.</text>
</comment>
<name>A0ABV6MT01_9PSEU</name>
<dbReference type="Pfam" id="PF13419">
    <property type="entry name" value="HAD_2"/>
    <property type="match status" value="1"/>
</dbReference>
<gene>
    <name evidence="1" type="ORF">ACFFH7_18230</name>
</gene>
<dbReference type="SUPFAM" id="SSF56784">
    <property type="entry name" value="HAD-like"/>
    <property type="match status" value="1"/>
</dbReference>
<keyword evidence="1" id="KW-0378">Hydrolase</keyword>
<sequence length="210" mass="22917">MYDFDGLLIDSETAGLISWTEVYESFGHSIDRDHWLAETLAGRGPCMPKEQLAALVTETIDWDTVEALRLKRRDELLVLRPGVREHLAQAEELGALTGIVSNAPDWWISQRLAAVGLEESRFDVVITKSAGLAKKPAPDAYLAALDKLGATAAEAIAFEDSPIGIRAARQAGIRCVAVPNAVTENFDLTIADLVLDRIDAVPLAELLDRR</sequence>
<reference evidence="1 2" key="1">
    <citation type="submission" date="2024-09" db="EMBL/GenBank/DDBJ databases">
        <authorList>
            <person name="Sun Q."/>
            <person name="Mori K."/>
        </authorList>
    </citation>
    <scope>NUCLEOTIDE SEQUENCE [LARGE SCALE GENOMIC DNA]</scope>
    <source>
        <strain evidence="1 2">TBRC 1432</strain>
    </source>
</reference>
<accession>A0ABV6MT01</accession>
<keyword evidence="2" id="KW-1185">Reference proteome</keyword>
<dbReference type="PANTHER" id="PTHR43481:SF4">
    <property type="entry name" value="GLYCEROL-1-PHOSPHATE PHOSPHOHYDROLASE 1-RELATED"/>
    <property type="match status" value="1"/>
</dbReference>
<dbReference type="InterPro" id="IPR036412">
    <property type="entry name" value="HAD-like_sf"/>
</dbReference>
<proteinExistence type="predicted"/>
<dbReference type="RefSeq" id="WP_379794123.1">
    <property type="nucleotide sequence ID" value="NZ_JBHLUD010000005.1"/>
</dbReference>
<protein>
    <submittedName>
        <fullName evidence="1">HAD family hydrolase</fullName>
    </submittedName>
</protein>
<dbReference type="InterPro" id="IPR041492">
    <property type="entry name" value="HAD_2"/>
</dbReference>
<dbReference type="PANTHER" id="PTHR43481">
    <property type="entry name" value="FRUCTOSE-1-PHOSPHATE PHOSPHATASE"/>
    <property type="match status" value="1"/>
</dbReference>
<dbReference type="GO" id="GO:0016787">
    <property type="term" value="F:hydrolase activity"/>
    <property type="evidence" value="ECO:0007669"/>
    <property type="project" value="UniProtKB-KW"/>
</dbReference>
<dbReference type="SFLD" id="SFLDG01129">
    <property type="entry name" value="C1.5:_HAD__Beta-PGM__Phosphata"/>
    <property type="match status" value="1"/>
</dbReference>
<dbReference type="InterPro" id="IPR023198">
    <property type="entry name" value="PGP-like_dom2"/>
</dbReference>